<gene>
    <name evidence="2" type="ORF">LZ495_33425</name>
</gene>
<comment type="caution">
    <text evidence="2">The sequence shown here is derived from an EMBL/GenBank/DDBJ whole genome shotgun (WGS) entry which is preliminary data.</text>
</comment>
<accession>A0AA41U2T0</accession>
<evidence type="ECO:0000313" key="2">
    <source>
        <dbReference type="EMBL" id="MCF2532093.1"/>
    </source>
</evidence>
<reference evidence="2" key="1">
    <citation type="submission" date="2022-01" db="EMBL/GenBank/DDBJ databases">
        <title>Genome-Based Taxonomic Classification of the Phylum Actinobacteria.</title>
        <authorList>
            <person name="Gao Y."/>
        </authorList>
    </citation>
    <scope>NUCLEOTIDE SEQUENCE</scope>
    <source>
        <strain evidence="2">KLBMP 8922</strain>
    </source>
</reference>
<name>A0AA41U2T0_9ACTN</name>
<proteinExistence type="predicted"/>
<sequence>MGGSTITGGHGGGMWTTGGQGFGGHGGGGQGCCGGVGEGQHTEVPTVLGAAAGAAKAWPPTVSAPPVSAATTRSFLANPFTYDFRS</sequence>
<feature type="compositionally biased region" description="Gly residues" evidence="1">
    <location>
        <begin position="1"/>
        <end position="38"/>
    </location>
</feature>
<dbReference type="AlphaFoldDB" id="A0AA41U2T0"/>
<protein>
    <submittedName>
        <fullName evidence="2">Uncharacterized protein</fullName>
    </submittedName>
</protein>
<dbReference type="RefSeq" id="WP_235056816.1">
    <property type="nucleotide sequence ID" value="NZ_JAKFHA010000030.1"/>
</dbReference>
<keyword evidence="3" id="KW-1185">Reference proteome</keyword>
<organism evidence="2 3">
    <name type="scientific">Yinghuangia soli</name>
    <dbReference type="NCBI Taxonomy" id="2908204"/>
    <lineage>
        <taxon>Bacteria</taxon>
        <taxon>Bacillati</taxon>
        <taxon>Actinomycetota</taxon>
        <taxon>Actinomycetes</taxon>
        <taxon>Kitasatosporales</taxon>
        <taxon>Streptomycetaceae</taxon>
        <taxon>Yinghuangia</taxon>
    </lineage>
</organism>
<evidence type="ECO:0000256" key="1">
    <source>
        <dbReference type="SAM" id="MobiDB-lite"/>
    </source>
</evidence>
<dbReference type="EMBL" id="JAKFHA010000030">
    <property type="protein sequence ID" value="MCF2532093.1"/>
    <property type="molecule type" value="Genomic_DNA"/>
</dbReference>
<evidence type="ECO:0000313" key="3">
    <source>
        <dbReference type="Proteomes" id="UP001165378"/>
    </source>
</evidence>
<dbReference type="Proteomes" id="UP001165378">
    <property type="component" value="Unassembled WGS sequence"/>
</dbReference>
<feature type="region of interest" description="Disordered" evidence="1">
    <location>
        <begin position="1"/>
        <end position="40"/>
    </location>
</feature>